<sequence length="73" mass="8489">MNVSSPSPLFPNKKRETGAHPVSLEKLFIFHPNSSVNWMEKDFPFSCYLSKLYFGFGKKSFLFLARVYLCSYL</sequence>
<proteinExistence type="predicted"/>
<name>A0A150KTZ7_9BACL</name>
<dbReference type="EMBL" id="LQYS01000142">
    <property type="protein sequence ID" value="KYD03613.1"/>
    <property type="molecule type" value="Genomic_DNA"/>
</dbReference>
<evidence type="ECO:0000313" key="2">
    <source>
        <dbReference type="Proteomes" id="UP000075455"/>
    </source>
</evidence>
<dbReference type="AlphaFoldDB" id="A0A150KTZ7"/>
<reference evidence="1 2" key="1">
    <citation type="submission" date="2016-01" db="EMBL/GenBank/DDBJ databases">
        <title>Draft Genome Sequences of Seven Thermophilic Sporeformers Isolated from Foods.</title>
        <authorList>
            <person name="Berendsen E.M."/>
            <person name="Wells-Bennik M.H."/>
            <person name="Krawcyk A.O."/>
            <person name="De Jong A."/>
            <person name="Holsappel S."/>
            <person name="Eijlander R.T."/>
            <person name="Kuipers O.P."/>
        </authorList>
    </citation>
    <scope>NUCLEOTIDE SEQUENCE [LARGE SCALE GENOMIC DNA]</scope>
    <source>
        <strain evidence="1 2">B4119</strain>
    </source>
</reference>
<accession>A0A150KTZ7</accession>
<comment type="caution">
    <text evidence="1">The sequence shown here is derived from an EMBL/GenBank/DDBJ whole genome shotgun (WGS) entry which is preliminary data.</text>
</comment>
<protein>
    <submittedName>
        <fullName evidence="1">Uncharacterized protein</fullName>
    </submittedName>
</protein>
<gene>
    <name evidence="1" type="ORF">B4119_0464</name>
</gene>
<evidence type="ECO:0000313" key="1">
    <source>
        <dbReference type="EMBL" id="KYD03613.1"/>
    </source>
</evidence>
<dbReference type="Proteomes" id="UP000075455">
    <property type="component" value="Unassembled WGS sequence"/>
</dbReference>
<organism evidence="1 2">
    <name type="scientific">Saccharococcus caldoxylosilyticus</name>
    <dbReference type="NCBI Taxonomy" id="81408"/>
    <lineage>
        <taxon>Bacteria</taxon>
        <taxon>Bacillati</taxon>
        <taxon>Bacillota</taxon>
        <taxon>Bacilli</taxon>
        <taxon>Bacillales</taxon>
        <taxon>Anoxybacillaceae</taxon>
        <taxon>Saccharococcus</taxon>
    </lineage>
</organism>
<dbReference type="PATRIC" id="fig|81408.3.peg.2565"/>